<protein>
    <submittedName>
        <fullName evidence="2">Uncharacterized protein</fullName>
    </submittedName>
</protein>
<gene>
    <name evidence="2" type="ORF">ABVK25_012239</name>
</gene>
<dbReference type="Proteomes" id="UP001590951">
    <property type="component" value="Unassembled WGS sequence"/>
</dbReference>
<dbReference type="EMBL" id="JBHFEH010000167">
    <property type="protein sequence ID" value="KAL2045098.1"/>
    <property type="molecule type" value="Genomic_DNA"/>
</dbReference>
<proteinExistence type="predicted"/>
<accession>A0ABR4ANT4</accession>
<keyword evidence="3" id="KW-1185">Reference proteome</keyword>
<evidence type="ECO:0000313" key="2">
    <source>
        <dbReference type="EMBL" id="KAL2045098.1"/>
    </source>
</evidence>
<name>A0ABR4ANT4_9LECA</name>
<evidence type="ECO:0000256" key="1">
    <source>
        <dbReference type="SAM" id="MobiDB-lite"/>
    </source>
</evidence>
<reference evidence="2 3" key="1">
    <citation type="submission" date="2024-09" db="EMBL/GenBank/DDBJ databases">
        <title>Rethinking Asexuality: The Enigmatic Case of Functional Sexual Genes in Lepraria (Stereocaulaceae).</title>
        <authorList>
            <person name="Doellman M."/>
            <person name="Sun Y."/>
            <person name="Barcenas-Pena A."/>
            <person name="Lumbsch H.T."/>
            <person name="Grewe F."/>
        </authorList>
    </citation>
    <scope>NUCLEOTIDE SEQUENCE [LARGE SCALE GENOMIC DNA]</scope>
    <source>
        <strain evidence="2 3">Grewe 0041</strain>
    </source>
</reference>
<comment type="caution">
    <text evidence="2">The sequence shown here is derived from an EMBL/GenBank/DDBJ whole genome shotgun (WGS) entry which is preliminary data.</text>
</comment>
<evidence type="ECO:0000313" key="3">
    <source>
        <dbReference type="Proteomes" id="UP001590951"/>
    </source>
</evidence>
<organism evidence="2 3">
    <name type="scientific">Lepraria finkii</name>
    <dbReference type="NCBI Taxonomy" id="1340010"/>
    <lineage>
        <taxon>Eukaryota</taxon>
        <taxon>Fungi</taxon>
        <taxon>Dikarya</taxon>
        <taxon>Ascomycota</taxon>
        <taxon>Pezizomycotina</taxon>
        <taxon>Lecanoromycetes</taxon>
        <taxon>OSLEUM clade</taxon>
        <taxon>Lecanoromycetidae</taxon>
        <taxon>Lecanorales</taxon>
        <taxon>Lecanorineae</taxon>
        <taxon>Stereocaulaceae</taxon>
        <taxon>Lepraria</taxon>
    </lineage>
</organism>
<sequence length="148" mass="16551">MANLSQDDRNVIAEYPSDQCLDQLRDPLRKGEQNHSSASDYEAVDSPDSGAQQAISRLLATLMDHKAALDLQSKIRSGDIASELFMLRKRVRNSNFNYEHYRALSRLVVKKASDVDIWNAVFDLIITVSRTTPPISIPASFDSTPITI</sequence>
<feature type="region of interest" description="Disordered" evidence="1">
    <location>
        <begin position="25"/>
        <end position="49"/>
    </location>
</feature>